<keyword evidence="1" id="KW-1133">Transmembrane helix</keyword>
<dbReference type="Proteomes" id="UP000255367">
    <property type="component" value="Unassembled WGS sequence"/>
</dbReference>
<dbReference type="AlphaFoldDB" id="A0A380NL40"/>
<dbReference type="RefSeq" id="WP_115310054.1">
    <property type="nucleotide sequence ID" value="NZ_UHIO01000001.1"/>
</dbReference>
<evidence type="ECO:0000313" key="2">
    <source>
        <dbReference type="EMBL" id="SUP42277.1"/>
    </source>
</evidence>
<protein>
    <submittedName>
        <fullName evidence="2">Uncharacterized protein</fullName>
    </submittedName>
</protein>
<evidence type="ECO:0000313" key="3">
    <source>
        <dbReference type="Proteomes" id="UP000255367"/>
    </source>
</evidence>
<evidence type="ECO:0000256" key="1">
    <source>
        <dbReference type="SAM" id="Phobius"/>
    </source>
</evidence>
<accession>A0A380NL40</accession>
<keyword evidence="1" id="KW-0472">Membrane</keyword>
<reference evidence="2 3" key="1">
    <citation type="submission" date="2018-06" db="EMBL/GenBank/DDBJ databases">
        <authorList>
            <consortium name="Pathogen Informatics"/>
            <person name="Doyle S."/>
        </authorList>
    </citation>
    <scope>NUCLEOTIDE SEQUENCE [LARGE SCALE GENOMIC DNA]</scope>
    <source>
        <strain evidence="2 3">NCTC12020</strain>
    </source>
</reference>
<sequence length="83" mass="9371">MDWLSIFDWLKDNWSWIFGGSVVGIVYKIIKAFFFKPQSSEINNAKVHATQNIKAGKGSKFLQINGDVNIGGNNDRGQKHTKD</sequence>
<gene>
    <name evidence="2" type="ORF">NCTC12020_00842</name>
</gene>
<keyword evidence="3" id="KW-1185">Reference proteome</keyword>
<feature type="transmembrane region" description="Helical" evidence="1">
    <location>
        <begin position="13"/>
        <end position="30"/>
    </location>
</feature>
<dbReference type="EMBL" id="UHIO01000001">
    <property type="protein sequence ID" value="SUP42277.1"/>
    <property type="molecule type" value="Genomic_DNA"/>
</dbReference>
<organism evidence="2 3">
    <name type="scientific">Veillonella criceti</name>
    <dbReference type="NCBI Taxonomy" id="103891"/>
    <lineage>
        <taxon>Bacteria</taxon>
        <taxon>Bacillati</taxon>
        <taxon>Bacillota</taxon>
        <taxon>Negativicutes</taxon>
        <taxon>Veillonellales</taxon>
        <taxon>Veillonellaceae</taxon>
        <taxon>Veillonella</taxon>
    </lineage>
</organism>
<proteinExistence type="predicted"/>
<name>A0A380NL40_9FIRM</name>
<keyword evidence="1" id="KW-0812">Transmembrane</keyword>